<dbReference type="PANTHER" id="PTHR33376">
    <property type="match status" value="1"/>
</dbReference>
<dbReference type="Gene3D" id="3.40.190.170">
    <property type="entry name" value="Bacterial extracellular solute-binding protein, family 7"/>
    <property type="match status" value="1"/>
</dbReference>
<feature type="chain" id="PRO_5046623762" evidence="2">
    <location>
        <begin position="24"/>
        <end position="327"/>
    </location>
</feature>
<organism evidence="3 4">
    <name type="scientific">Mesorhizobium retamae</name>
    <dbReference type="NCBI Taxonomy" id="2912854"/>
    <lineage>
        <taxon>Bacteria</taxon>
        <taxon>Pseudomonadati</taxon>
        <taxon>Pseudomonadota</taxon>
        <taxon>Alphaproteobacteria</taxon>
        <taxon>Hyphomicrobiales</taxon>
        <taxon>Phyllobacteriaceae</taxon>
        <taxon>Mesorhizobium</taxon>
    </lineage>
</organism>
<keyword evidence="4" id="KW-1185">Reference proteome</keyword>
<dbReference type="Pfam" id="PF03480">
    <property type="entry name" value="DctP"/>
    <property type="match status" value="1"/>
</dbReference>
<evidence type="ECO:0000256" key="2">
    <source>
        <dbReference type="SAM" id="SignalP"/>
    </source>
</evidence>
<accession>A0ABS9QK88</accession>
<dbReference type="EMBL" id="JAKREW010000030">
    <property type="protein sequence ID" value="MCG7507845.1"/>
    <property type="molecule type" value="Genomic_DNA"/>
</dbReference>
<protein>
    <submittedName>
        <fullName evidence="3">TRAP transporter substrate-binding protein DctP</fullName>
    </submittedName>
</protein>
<dbReference type="Proteomes" id="UP001201701">
    <property type="component" value="Unassembled WGS sequence"/>
</dbReference>
<comment type="caution">
    <text evidence="3">The sequence shown here is derived from an EMBL/GenBank/DDBJ whole genome shotgun (WGS) entry which is preliminary data.</text>
</comment>
<dbReference type="NCBIfam" id="NF037995">
    <property type="entry name" value="TRAP_S1"/>
    <property type="match status" value="1"/>
</dbReference>
<dbReference type="RefSeq" id="WP_239369365.1">
    <property type="nucleotide sequence ID" value="NZ_JAKREW010000030.1"/>
</dbReference>
<keyword evidence="1 2" id="KW-0732">Signal</keyword>
<evidence type="ECO:0000313" key="4">
    <source>
        <dbReference type="Proteomes" id="UP001201701"/>
    </source>
</evidence>
<evidence type="ECO:0000313" key="3">
    <source>
        <dbReference type="EMBL" id="MCG7507845.1"/>
    </source>
</evidence>
<dbReference type="InterPro" id="IPR018389">
    <property type="entry name" value="DctP_fam"/>
</dbReference>
<gene>
    <name evidence="3" type="primary">dctP</name>
    <name evidence="3" type="ORF">L4923_22660</name>
</gene>
<evidence type="ECO:0000256" key="1">
    <source>
        <dbReference type="ARBA" id="ARBA00022729"/>
    </source>
</evidence>
<sequence length="327" mass="36116">MGFKRILASLALVAGLLTETATAAEFRVISSWDHTYPAYPLLLEQYTKNVEAASNGDIKFKISGPETVPSFEQLQPVGSGVFQLLFTHSAYHFGNTSFLMAVDGLKGDVRKWREAGLIELVDKHYERFNVKVIFMAKPPENSGYQIILRDPVTPAHDMNGRKIRGTQSYAGVLSMLGASPVVLPGSEIYTALEKGVIDGAAWPVIGVINYRWNEVAKYLLRPVFGAPVHSLFINLDTWKALTPAEQSILLEEGKKIEASWEAEWLKLMKSEEAALIEKGAQITMMAPAQAEELSAAYEKGLWDAALKKDPKDVADLKEFAKKNGLTN</sequence>
<name>A0ABS9QK88_9HYPH</name>
<reference evidence="3 4" key="1">
    <citation type="submission" date="2022-02" db="EMBL/GenBank/DDBJ databases">
        <title>Draft genome sequence of Mezorhizobium retamae strain IRAMC:0171 isolated from Retama raetam nodules.</title>
        <authorList>
            <person name="Bengaied R."/>
            <person name="Sbissi I."/>
            <person name="Huber K."/>
            <person name="Ghodbane F."/>
            <person name="Nouioui I."/>
            <person name="Tarhouni M."/>
            <person name="Gtari M."/>
        </authorList>
    </citation>
    <scope>NUCLEOTIDE SEQUENCE [LARGE SCALE GENOMIC DNA]</scope>
    <source>
        <strain evidence="3 4">IRAMC:0171</strain>
    </source>
</reference>
<dbReference type="PANTHER" id="PTHR33376:SF5">
    <property type="entry name" value="EXTRACYTOPLASMIC SOLUTE RECEPTOR PROTEIN"/>
    <property type="match status" value="1"/>
</dbReference>
<dbReference type="InterPro" id="IPR038404">
    <property type="entry name" value="TRAP_DctP_sf"/>
</dbReference>
<feature type="signal peptide" evidence="2">
    <location>
        <begin position="1"/>
        <end position="23"/>
    </location>
</feature>
<proteinExistence type="predicted"/>